<comment type="catalytic activity">
    <reaction evidence="1 8 10">
        <text>Release of N-terminal proline from a peptide.</text>
        <dbReference type="EC" id="3.4.11.5"/>
    </reaction>
</comment>
<feature type="domain" description="AB hydrolase-1" evidence="11">
    <location>
        <begin position="30"/>
        <end position="291"/>
    </location>
</feature>
<dbReference type="KEGG" id="mgx:CM1_00090"/>
<evidence type="ECO:0000256" key="6">
    <source>
        <dbReference type="ARBA" id="ARBA00022670"/>
    </source>
</evidence>
<evidence type="ECO:0000256" key="3">
    <source>
        <dbReference type="ARBA" id="ARBA00010088"/>
    </source>
</evidence>
<keyword evidence="4 8" id="KW-0031">Aminopeptidase</keyword>
<evidence type="ECO:0000256" key="2">
    <source>
        <dbReference type="ARBA" id="ARBA00004496"/>
    </source>
</evidence>
<dbReference type="GeneID" id="99646828"/>
<dbReference type="EC" id="3.4.11.5" evidence="8 10"/>
<evidence type="ECO:0000256" key="1">
    <source>
        <dbReference type="ARBA" id="ARBA00001585"/>
    </source>
</evidence>
<name>A0ABC7ZHZ7_MYCGT</name>
<evidence type="ECO:0000313" key="13">
    <source>
        <dbReference type="Proteomes" id="UP000005254"/>
    </source>
</evidence>
<gene>
    <name evidence="12" type="ORF">CM1_00090</name>
</gene>
<dbReference type="Gene3D" id="3.40.50.1820">
    <property type="entry name" value="alpha/beta hydrolase"/>
    <property type="match status" value="1"/>
</dbReference>
<dbReference type="PIRSF" id="PIRSF006431">
    <property type="entry name" value="Pept_S33"/>
    <property type="match status" value="1"/>
</dbReference>
<comment type="similarity">
    <text evidence="3 8 10">Belongs to the peptidase S33 family.</text>
</comment>
<keyword evidence="5 8" id="KW-0963">Cytoplasm</keyword>
<evidence type="ECO:0000313" key="12">
    <source>
        <dbReference type="EMBL" id="AFQ03812.1"/>
    </source>
</evidence>
<evidence type="ECO:0000256" key="10">
    <source>
        <dbReference type="RuleBase" id="RU003421"/>
    </source>
</evidence>
<evidence type="ECO:0000256" key="5">
    <source>
        <dbReference type="ARBA" id="ARBA00022490"/>
    </source>
</evidence>
<dbReference type="RefSeq" id="WP_009885920.1">
    <property type="nucleotide sequence ID" value="NC_018497.1"/>
</dbReference>
<dbReference type="GO" id="GO:0006508">
    <property type="term" value="P:proteolysis"/>
    <property type="evidence" value="ECO:0007669"/>
    <property type="project" value="UniProtKB-KW"/>
</dbReference>
<evidence type="ECO:0000256" key="7">
    <source>
        <dbReference type="ARBA" id="ARBA00022801"/>
    </source>
</evidence>
<dbReference type="PRINTS" id="PR00793">
    <property type="entry name" value="PROAMNOPTASE"/>
</dbReference>
<dbReference type="InterPro" id="IPR029058">
    <property type="entry name" value="AB_hydrolase_fold"/>
</dbReference>
<comment type="subcellular location">
    <subcellularLocation>
        <location evidence="2 8">Cytoplasm</location>
    </subcellularLocation>
</comment>
<dbReference type="AlphaFoldDB" id="A0ABC7ZHZ7"/>
<feature type="active site" description="Proton donor" evidence="9">
    <location>
        <position position="289"/>
    </location>
</feature>
<dbReference type="PANTHER" id="PTHR43722">
    <property type="entry name" value="PROLINE IMINOPEPTIDASE"/>
    <property type="match status" value="1"/>
</dbReference>
<keyword evidence="6 8" id="KW-0645">Protease</keyword>
<dbReference type="NCBIfam" id="TIGR01249">
    <property type="entry name" value="pro_imino_pep_1"/>
    <property type="match status" value="1"/>
</dbReference>
<reference evidence="12 13" key="1">
    <citation type="journal article" date="2012" name="J. Bacteriol.">
        <title>Draft Genome Sequences of Four Axenic Mycoplasma genitalium Strains Isolated from Denmark, Japan, and Australia.</title>
        <authorList>
            <person name="McGowin C.L."/>
            <person name="Ma L."/>
            <person name="Jensen J.S."/>
            <person name="Mancuso M.M."/>
            <person name="Hamasuna R."/>
            <person name="Adegboye D."/>
            <person name="Martin D.H."/>
        </authorList>
    </citation>
    <scope>NUCLEOTIDE SEQUENCE [LARGE SCALE GENOMIC DNA]</scope>
    <source>
        <strain evidence="12 13">M6320</strain>
    </source>
</reference>
<dbReference type="PANTHER" id="PTHR43722:SF1">
    <property type="entry name" value="PROLINE IMINOPEPTIDASE"/>
    <property type="match status" value="1"/>
</dbReference>
<organism evidence="12 13">
    <name type="scientific">Mycoplasmoides genitalium M6320</name>
    <dbReference type="NCBI Taxonomy" id="662945"/>
    <lineage>
        <taxon>Bacteria</taxon>
        <taxon>Bacillati</taxon>
        <taxon>Mycoplasmatota</taxon>
        <taxon>Mycoplasmoidales</taxon>
        <taxon>Mycoplasmoidaceae</taxon>
        <taxon>Mycoplasmoides</taxon>
    </lineage>
</organism>
<dbReference type="Pfam" id="PF00561">
    <property type="entry name" value="Abhydrolase_1"/>
    <property type="match status" value="1"/>
</dbReference>
<evidence type="ECO:0000256" key="9">
    <source>
        <dbReference type="PIRSR" id="PIRSR006431-1"/>
    </source>
</evidence>
<evidence type="ECO:0000256" key="4">
    <source>
        <dbReference type="ARBA" id="ARBA00022438"/>
    </source>
</evidence>
<evidence type="ECO:0000256" key="8">
    <source>
        <dbReference type="PIRNR" id="PIRNR006431"/>
    </source>
</evidence>
<dbReference type="EMBL" id="CP003772">
    <property type="protein sequence ID" value="AFQ03812.1"/>
    <property type="molecule type" value="Genomic_DNA"/>
</dbReference>
<dbReference type="InterPro" id="IPR005944">
    <property type="entry name" value="Pro_iminopeptidase"/>
</dbReference>
<feature type="active site" evidence="9">
    <location>
        <position position="261"/>
    </location>
</feature>
<accession>A0ABC7ZHZ7</accession>
<evidence type="ECO:0000259" key="11">
    <source>
        <dbReference type="Pfam" id="PF00561"/>
    </source>
</evidence>
<feature type="active site" description="Nucleophile" evidence="9">
    <location>
        <position position="105"/>
    </location>
</feature>
<protein>
    <recommendedName>
        <fullName evidence="8 10">Proline iminopeptidase</fullName>
        <shortName evidence="8">PIP</shortName>
        <ecNumber evidence="8 10">3.4.11.5</ecNumber>
    </recommendedName>
    <alternativeName>
        <fullName evidence="8">Prolyl aminopeptidase</fullName>
    </alternativeName>
</protein>
<proteinExistence type="inferred from homology"/>
<dbReference type="InterPro" id="IPR002410">
    <property type="entry name" value="Peptidase_S33"/>
</dbReference>
<dbReference type="InterPro" id="IPR000073">
    <property type="entry name" value="AB_hydrolase_1"/>
</dbReference>
<sequence length="308" mass="35289">MNTKLNVKGYLNVGDNHQLYYWTQGNPNGKPVLYIHGGPGSGTDEGCLKYFDLETTWIILLDQRGCGKSKTNDIFYENNTDKLVSDFEILRQKLNIKNWTLFGGSWGSALALVYAIKHPQVVDKIFLRALFLAREKDWSEALMGLGKMFYPYEHQRFMDSIPKAYQNSYEQIVNYCYDQFQNGDESTKEKLAKAWVDWESTLLSPINKIHSTATDFKLVEKLALLECHYAVNKSFLDENFILDNISVLKNKSIYLAHGRFDLICPLYQPLALKQAFPELQLYVTNNAGHSGSDANNLATIKHLLKTYL</sequence>
<dbReference type="GO" id="GO:0004177">
    <property type="term" value="F:aminopeptidase activity"/>
    <property type="evidence" value="ECO:0007669"/>
    <property type="project" value="UniProtKB-UniRule"/>
</dbReference>
<dbReference type="SUPFAM" id="SSF53474">
    <property type="entry name" value="alpha/beta-Hydrolases"/>
    <property type="match status" value="1"/>
</dbReference>
<dbReference type="GO" id="GO:0005737">
    <property type="term" value="C:cytoplasm"/>
    <property type="evidence" value="ECO:0007669"/>
    <property type="project" value="UniProtKB-SubCell"/>
</dbReference>
<keyword evidence="7 8" id="KW-0378">Hydrolase</keyword>
<dbReference type="SMR" id="A0ABC7ZHZ7"/>
<dbReference type="Proteomes" id="UP000005254">
    <property type="component" value="Chromosome"/>
</dbReference>